<feature type="region of interest" description="Disordered" evidence="1">
    <location>
        <begin position="245"/>
        <end position="297"/>
    </location>
</feature>
<organism evidence="3 4">
    <name type="scientific">Thelonectria olida</name>
    <dbReference type="NCBI Taxonomy" id="1576542"/>
    <lineage>
        <taxon>Eukaryota</taxon>
        <taxon>Fungi</taxon>
        <taxon>Dikarya</taxon>
        <taxon>Ascomycota</taxon>
        <taxon>Pezizomycotina</taxon>
        <taxon>Sordariomycetes</taxon>
        <taxon>Hypocreomycetidae</taxon>
        <taxon>Hypocreales</taxon>
        <taxon>Nectriaceae</taxon>
        <taxon>Thelonectria</taxon>
    </lineage>
</organism>
<dbReference type="InterPro" id="IPR053274">
    <property type="entry name" value="Fluconazole_resistance"/>
</dbReference>
<evidence type="ECO:0000313" key="3">
    <source>
        <dbReference type="EMBL" id="KAH6877301.1"/>
    </source>
</evidence>
<dbReference type="AlphaFoldDB" id="A0A9P8VTQ8"/>
<dbReference type="InterPro" id="IPR025124">
    <property type="entry name" value="Gag1-like_clamp"/>
</dbReference>
<feature type="compositionally biased region" description="Basic and acidic residues" evidence="1">
    <location>
        <begin position="271"/>
        <end position="280"/>
    </location>
</feature>
<feature type="region of interest" description="Disordered" evidence="1">
    <location>
        <begin position="356"/>
        <end position="411"/>
    </location>
</feature>
<reference evidence="3 4" key="1">
    <citation type="journal article" date="2021" name="Nat. Commun.">
        <title>Genetic determinants of endophytism in the Arabidopsis root mycobiome.</title>
        <authorList>
            <person name="Mesny F."/>
            <person name="Miyauchi S."/>
            <person name="Thiergart T."/>
            <person name="Pickel B."/>
            <person name="Atanasova L."/>
            <person name="Karlsson M."/>
            <person name="Huettel B."/>
            <person name="Barry K.W."/>
            <person name="Haridas S."/>
            <person name="Chen C."/>
            <person name="Bauer D."/>
            <person name="Andreopoulos W."/>
            <person name="Pangilinan J."/>
            <person name="LaButti K."/>
            <person name="Riley R."/>
            <person name="Lipzen A."/>
            <person name="Clum A."/>
            <person name="Drula E."/>
            <person name="Henrissat B."/>
            <person name="Kohler A."/>
            <person name="Grigoriev I.V."/>
            <person name="Martin F.M."/>
            <person name="Hacquard S."/>
        </authorList>
    </citation>
    <scope>NUCLEOTIDE SEQUENCE [LARGE SCALE GENOMIC DNA]</scope>
    <source>
        <strain evidence="3 4">MPI-CAGE-CH-0241</strain>
    </source>
</reference>
<evidence type="ECO:0000256" key="1">
    <source>
        <dbReference type="SAM" id="MobiDB-lite"/>
    </source>
</evidence>
<feature type="compositionally biased region" description="Pro residues" evidence="1">
    <location>
        <begin position="360"/>
        <end position="370"/>
    </location>
</feature>
<dbReference type="Pfam" id="PF13259">
    <property type="entry name" value="clamp_Gag1-like"/>
    <property type="match status" value="1"/>
</dbReference>
<evidence type="ECO:0000259" key="2">
    <source>
        <dbReference type="Pfam" id="PF13259"/>
    </source>
</evidence>
<dbReference type="Proteomes" id="UP000777438">
    <property type="component" value="Unassembled WGS sequence"/>
</dbReference>
<name>A0A9P8VTQ8_9HYPO</name>
<proteinExistence type="predicted"/>
<evidence type="ECO:0000313" key="4">
    <source>
        <dbReference type="Proteomes" id="UP000777438"/>
    </source>
</evidence>
<feature type="domain" description="Gag1-like clamp" evidence="2">
    <location>
        <begin position="168"/>
        <end position="360"/>
    </location>
</feature>
<feature type="compositionally biased region" description="Polar residues" evidence="1">
    <location>
        <begin position="98"/>
        <end position="107"/>
    </location>
</feature>
<accession>A0A9P8VTQ8</accession>
<protein>
    <recommendedName>
        <fullName evidence="2">Gag1-like clamp domain-containing protein</fullName>
    </recommendedName>
</protein>
<feature type="compositionally biased region" description="Acidic residues" evidence="1">
    <location>
        <begin position="120"/>
        <end position="133"/>
    </location>
</feature>
<comment type="caution">
    <text evidence="3">The sequence shown here is derived from an EMBL/GenBank/DDBJ whole genome shotgun (WGS) entry which is preliminary data.</text>
</comment>
<keyword evidence="4" id="KW-1185">Reference proteome</keyword>
<feature type="region of interest" description="Disordered" evidence="1">
    <location>
        <begin position="72"/>
        <end position="138"/>
    </location>
</feature>
<dbReference type="OrthoDB" id="5422958at2759"/>
<dbReference type="EMBL" id="JAGPYM010000030">
    <property type="protein sequence ID" value="KAH6877301.1"/>
    <property type="molecule type" value="Genomic_DNA"/>
</dbReference>
<feature type="region of interest" description="Disordered" evidence="1">
    <location>
        <begin position="1"/>
        <end position="34"/>
    </location>
</feature>
<dbReference type="PANTHER" id="PTHR28065">
    <property type="entry name" value="FREQUENIN"/>
    <property type="match status" value="1"/>
</dbReference>
<dbReference type="PANTHER" id="PTHR28065:SF1">
    <property type="entry name" value="DUF4050 DOMAIN-CONTAINING PROTEIN"/>
    <property type="match status" value="1"/>
</dbReference>
<feature type="compositionally biased region" description="Low complexity" evidence="1">
    <location>
        <begin position="246"/>
        <end position="268"/>
    </location>
</feature>
<sequence length="435" mass="48180">MIFSDIYRSPRSPIAKLRHQSAQSSTPLTAIPPGWLGEEHADLLSKDKLKQKDAVKRYLDAKVKNDWEFSWPSRIVDSSPNDAVTGDTDEKPIDQPTGLDTTESTKVVQDETRDDTGYQVDDEGIESDDESDVESVYSTVSEDLVNFRPRMEWASDISDEDEPLPSRSPFRFDSPGTVGATIKAAIYAKQAKRRRAVRKEMEWNDGLACFEARRSAWTGARTVRVRTKPASSPVVSPRSPRRFFFRRSMSSSPPSSTAAGSDGSDSSSLAKGEELQKQQSKDTNASTPPPSRTFPVETLIPLAPPLLPPNNPLRASITPSVYLSLYDKVIIHSLQPSCPINLSDMLRSCVSGWKRDGEWPPRPTMAPPAPVRKKSKPAPPRQENPGNKTRRLSFGLLGRDKDEESAPTKMFRRSLQKALSIGNYGAQDVPAPTKT</sequence>
<gene>
    <name evidence="3" type="ORF">B0T10DRAFT_191437</name>
</gene>